<keyword evidence="3" id="KW-1185">Reference proteome</keyword>
<evidence type="ECO:0000313" key="3">
    <source>
        <dbReference type="Proteomes" id="UP001597405"/>
    </source>
</evidence>
<proteinExistence type="predicted"/>
<keyword evidence="1" id="KW-0472">Membrane</keyword>
<comment type="caution">
    <text evidence="2">The sequence shown here is derived from an EMBL/GenBank/DDBJ whole genome shotgun (WGS) entry which is preliminary data.</text>
</comment>
<keyword evidence="1" id="KW-0812">Transmembrane</keyword>
<reference evidence="3" key="1">
    <citation type="journal article" date="2019" name="Int. J. Syst. Evol. Microbiol.">
        <title>The Global Catalogue of Microorganisms (GCM) 10K type strain sequencing project: providing services to taxonomists for standard genome sequencing and annotation.</title>
        <authorList>
            <consortium name="The Broad Institute Genomics Platform"/>
            <consortium name="The Broad Institute Genome Sequencing Center for Infectious Disease"/>
            <person name="Wu L."/>
            <person name="Ma J."/>
        </authorList>
    </citation>
    <scope>NUCLEOTIDE SEQUENCE [LARGE SCALE GENOMIC DNA]</scope>
    <source>
        <strain evidence="3">CGMCC 1.16225</strain>
    </source>
</reference>
<gene>
    <name evidence="2" type="ORF">ACFSOZ_02855</name>
</gene>
<keyword evidence="1" id="KW-1133">Transmembrane helix</keyword>
<dbReference type="EMBL" id="JBHUGZ010000001">
    <property type="protein sequence ID" value="MFD1981646.1"/>
    <property type="molecule type" value="Genomic_DNA"/>
</dbReference>
<feature type="transmembrane region" description="Helical" evidence="1">
    <location>
        <begin position="191"/>
        <end position="210"/>
    </location>
</feature>
<dbReference type="Proteomes" id="UP001597405">
    <property type="component" value="Unassembled WGS sequence"/>
</dbReference>
<protein>
    <submittedName>
        <fullName evidence="2">Uncharacterized protein</fullName>
    </submittedName>
</protein>
<dbReference type="RefSeq" id="WP_379093425.1">
    <property type="nucleotide sequence ID" value="NZ_JBHUGZ010000001.1"/>
</dbReference>
<sequence>MTARVIPLAYLASALRARMEGPGGYYNSGNALGLIVGLAIQIATVPVGLHDGSAVTAAVMDHFAGSHGTVALTLATLVFFWGGEAYHRAWARPDAPDPALNRLGDFLSGIGAIGLGIALLLLGDPLLAATSGLLHALGKFGSTLHRPGMPVPLWPAAWPDPFRSAVLASRLPAMLATSVALGWALPEVWSGGSFAALAMPLTLLGCHLLWTKADLLLFGVGTKAPRQISTC</sequence>
<feature type="transmembrane region" description="Helical" evidence="1">
    <location>
        <begin position="103"/>
        <end position="122"/>
    </location>
</feature>
<accession>A0ABW4U3Q7</accession>
<feature type="transmembrane region" description="Helical" evidence="1">
    <location>
        <begin position="62"/>
        <end position="83"/>
    </location>
</feature>
<evidence type="ECO:0000313" key="2">
    <source>
        <dbReference type="EMBL" id="MFD1981646.1"/>
    </source>
</evidence>
<organism evidence="2 3">
    <name type="scientific">Mesorhizobium newzealandense</name>
    <dbReference type="NCBI Taxonomy" id="1300302"/>
    <lineage>
        <taxon>Bacteria</taxon>
        <taxon>Pseudomonadati</taxon>
        <taxon>Pseudomonadota</taxon>
        <taxon>Alphaproteobacteria</taxon>
        <taxon>Hyphomicrobiales</taxon>
        <taxon>Phyllobacteriaceae</taxon>
        <taxon>Mesorhizobium</taxon>
    </lineage>
</organism>
<name>A0ABW4U3Q7_9HYPH</name>
<feature type="transmembrane region" description="Helical" evidence="1">
    <location>
        <begin position="29"/>
        <end position="50"/>
    </location>
</feature>
<evidence type="ECO:0000256" key="1">
    <source>
        <dbReference type="SAM" id="Phobius"/>
    </source>
</evidence>